<evidence type="ECO:0008006" key="3">
    <source>
        <dbReference type="Google" id="ProtNLM"/>
    </source>
</evidence>
<accession>A0A9W6KRN2</accession>
<evidence type="ECO:0000313" key="2">
    <source>
        <dbReference type="Proteomes" id="UP001143480"/>
    </source>
</evidence>
<dbReference type="InterPro" id="IPR023213">
    <property type="entry name" value="CAT-like_dom_sf"/>
</dbReference>
<reference evidence="1" key="2">
    <citation type="submission" date="2023-01" db="EMBL/GenBank/DDBJ databases">
        <authorList>
            <person name="Sun Q."/>
            <person name="Evtushenko L."/>
        </authorList>
    </citation>
    <scope>NUCLEOTIDE SEQUENCE</scope>
    <source>
        <strain evidence="1">VKM Ac-1321</strain>
    </source>
</reference>
<sequence length="395" mass="43399">MTWQFNGCIGHGVAERVWTIEPALDPALVRRAWLQTLAKHPALTVRYSLGRDGFWRQTPQSLDVCDRFVVDAPYVDNTTRGLIKRYTDPLQGRVTSLIIDTQADRTVVHMYIDHIPLDGYSMRTIIETFSGYLSGAQYRGERDMRFFEHCRTYGATPQTSGPLPPHAPITPYDPVPRSEGPLRDEPIAVVRRFKLPMAGLSREDRVNVAGIGPAIGAAAIARAAGGGIDEVPTLVTVPGRRTDTLGAVGRFLGYVMIGLPSDDKDLSAVARRIYGRILNAAKPRTPVPMSRIVAARAPHRTASKYKQPEQMLPYMAIDHSQREPDLVAGEHRTRLDVAGPELYLGAAAVYTGIADDNLAITVGIRLDHLNPVVFDHVDELIGEFLAQSGPRPGAN</sequence>
<evidence type="ECO:0000313" key="1">
    <source>
        <dbReference type="EMBL" id="GLL06368.1"/>
    </source>
</evidence>
<reference evidence="1" key="1">
    <citation type="journal article" date="2014" name="Int. J. Syst. Evol. Microbiol.">
        <title>Complete genome sequence of Corynebacterium casei LMG S-19264T (=DSM 44701T), isolated from a smear-ripened cheese.</title>
        <authorList>
            <consortium name="US DOE Joint Genome Institute (JGI-PGF)"/>
            <person name="Walter F."/>
            <person name="Albersmeier A."/>
            <person name="Kalinowski J."/>
            <person name="Ruckert C."/>
        </authorList>
    </citation>
    <scope>NUCLEOTIDE SEQUENCE</scope>
    <source>
        <strain evidence="1">VKM Ac-1321</strain>
    </source>
</reference>
<name>A0A9W6KRN2_9ACTN</name>
<dbReference type="AlphaFoldDB" id="A0A9W6KRN2"/>
<proteinExistence type="predicted"/>
<dbReference type="RefSeq" id="WP_261965232.1">
    <property type="nucleotide sequence ID" value="NZ_BAAAXA010000001.1"/>
</dbReference>
<dbReference type="Gene3D" id="3.30.559.10">
    <property type="entry name" value="Chloramphenicol acetyltransferase-like domain"/>
    <property type="match status" value="1"/>
</dbReference>
<keyword evidence="2" id="KW-1185">Reference proteome</keyword>
<gene>
    <name evidence="1" type="ORF">GCM10017581_081180</name>
</gene>
<comment type="caution">
    <text evidence="1">The sequence shown here is derived from an EMBL/GenBank/DDBJ whole genome shotgun (WGS) entry which is preliminary data.</text>
</comment>
<organism evidence="1 2">
    <name type="scientific">Dactylosporangium matsuzakiense</name>
    <dbReference type="NCBI Taxonomy" id="53360"/>
    <lineage>
        <taxon>Bacteria</taxon>
        <taxon>Bacillati</taxon>
        <taxon>Actinomycetota</taxon>
        <taxon>Actinomycetes</taxon>
        <taxon>Micromonosporales</taxon>
        <taxon>Micromonosporaceae</taxon>
        <taxon>Dactylosporangium</taxon>
    </lineage>
</organism>
<dbReference type="SUPFAM" id="SSF52777">
    <property type="entry name" value="CoA-dependent acyltransferases"/>
    <property type="match status" value="1"/>
</dbReference>
<dbReference type="Proteomes" id="UP001143480">
    <property type="component" value="Unassembled WGS sequence"/>
</dbReference>
<protein>
    <recommendedName>
        <fullName evidence="3">Condensation domain-containing protein</fullName>
    </recommendedName>
</protein>
<dbReference type="EMBL" id="BSFP01000072">
    <property type="protein sequence ID" value="GLL06368.1"/>
    <property type="molecule type" value="Genomic_DNA"/>
</dbReference>